<reference evidence="2 3" key="1">
    <citation type="submission" date="2020-02" db="EMBL/GenBank/DDBJ databases">
        <authorList>
            <person name="Sun Q."/>
        </authorList>
    </citation>
    <scope>NUCLEOTIDE SEQUENCE [LARGE SCALE GENOMIC DNA]</scope>
    <source>
        <strain evidence="2 3">YIM 13062</strain>
    </source>
</reference>
<organism evidence="2 3">
    <name type="scientific">Kocuria subflava</name>
    <dbReference type="NCBI Taxonomy" id="1736139"/>
    <lineage>
        <taxon>Bacteria</taxon>
        <taxon>Bacillati</taxon>
        <taxon>Actinomycetota</taxon>
        <taxon>Actinomycetes</taxon>
        <taxon>Micrococcales</taxon>
        <taxon>Micrococcaceae</taxon>
        <taxon>Kocuria</taxon>
    </lineage>
</organism>
<dbReference type="GO" id="GO:0050135">
    <property type="term" value="F:NADP+ nucleosidase activity"/>
    <property type="evidence" value="ECO:0007669"/>
    <property type="project" value="InterPro"/>
</dbReference>
<sequence length="172" mass="19267">DIAKNIDIYPLKKREQMDSGARKDIQKNKAFIIHGQEELPRYMVLDLLRRATDVEPVVLVDQPNSGRTIIEKLEDSLGDSAAYAVVIMSADDVGGRRDGHQSPRARQNVVLELGYAMARLGRRNITVLHGQDVEIPSDIQGVAYYPLDDGSWQNRLLGDLKAAGFDVHFDRL</sequence>
<dbReference type="EMBL" id="JAAVUN010000192">
    <property type="protein sequence ID" value="NKE10951.1"/>
    <property type="molecule type" value="Genomic_DNA"/>
</dbReference>
<evidence type="ECO:0000259" key="1">
    <source>
        <dbReference type="Pfam" id="PF10137"/>
    </source>
</evidence>
<protein>
    <submittedName>
        <fullName evidence="2">Nucleotide-binding protein</fullName>
    </submittedName>
</protein>
<feature type="domain" description="CD-NTase-associated protein 12/Pycsar effector protein TIR" evidence="1">
    <location>
        <begin position="30"/>
        <end position="148"/>
    </location>
</feature>
<evidence type="ECO:0000313" key="3">
    <source>
        <dbReference type="Proteomes" id="UP000521379"/>
    </source>
</evidence>
<dbReference type="RefSeq" id="WP_168023623.1">
    <property type="nucleotide sequence ID" value="NZ_JAAVUN010000192.1"/>
</dbReference>
<keyword evidence="3" id="KW-1185">Reference proteome</keyword>
<dbReference type="Pfam" id="PF10137">
    <property type="entry name" value="CAP12-PCTIR_TIR"/>
    <property type="match status" value="1"/>
</dbReference>
<dbReference type="AlphaFoldDB" id="A0A846U804"/>
<comment type="caution">
    <text evidence="2">The sequence shown here is derived from an EMBL/GenBank/DDBJ whole genome shotgun (WGS) entry which is preliminary data.</text>
</comment>
<gene>
    <name evidence="2" type="ORF">GTW58_13710</name>
</gene>
<accession>A0A846U804</accession>
<dbReference type="InterPro" id="IPR019302">
    <property type="entry name" value="CAP12/PCTIR_TIR_dom"/>
</dbReference>
<evidence type="ECO:0000313" key="2">
    <source>
        <dbReference type="EMBL" id="NKE10951.1"/>
    </source>
</evidence>
<name>A0A846U804_9MICC</name>
<proteinExistence type="predicted"/>
<dbReference type="Proteomes" id="UP000521379">
    <property type="component" value="Unassembled WGS sequence"/>
</dbReference>
<feature type="non-terminal residue" evidence="2">
    <location>
        <position position="1"/>
    </location>
</feature>